<keyword evidence="1" id="KW-0175">Coiled coil</keyword>
<organism evidence="2 3">
    <name type="scientific">Gossypium stocksii</name>
    <dbReference type="NCBI Taxonomy" id="47602"/>
    <lineage>
        <taxon>Eukaryota</taxon>
        <taxon>Viridiplantae</taxon>
        <taxon>Streptophyta</taxon>
        <taxon>Embryophyta</taxon>
        <taxon>Tracheophyta</taxon>
        <taxon>Spermatophyta</taxon>
        <taxon>Magnoliopsida</taxon>
        <taxon>eudicotyledons</taxon>
        <taxon>Gunneridae</taxon>
        <taxon>Pentapetalae</taxon>
        <taxon>rosids</taxon>
        <taxon>malvids</taxon>
        <taxon>Malvales</taxon>
        <taxon>Malvaceae</taxon>
        <taxon>Malvoideae</taxon>
        <taxon>Gossypium</taxon>
    </lineage>
</organism>
<feature type="coiled-coil region" evidence="1">
    <location>
        <begin position="33"/>
        <end position="60"/>
    </location>
</feature>
<dbReference type="EMBL" id="JAIQCV010000002">
    <property type="protein sequence ID" value="KAH1122601.1"/>
    <property type="molecule type" value="Genomic_DNA"/>
</dbReference>
<accession>A0A9D4AJK4</accession>
<protein>
    <submittedName>
        <fullName evidence="2">Uncharacterized protein</fullName>
    </submittedName>
</protein>
<evidence type="ECO:0000313" key="3">
    <source>
        <dbReference type="Proteomes" id="UP000828251"/>
    </source>
</evidence>
<keyword evidence="3" id="KW-1185">Reference proteome</keyword>
<proteinExistence type="predicted"/>
<dbReference type="AlphaFoldDB" id="A0A9D4AJK4"/>
<evidence type="ECO:0000256" key="1">
    <source>
        <dbReference type="SAM" id="Coils"/>
    </source>
</evidence>
<dbReference type="OrthoDB" id="10559028at2759"/>
<sequence>MIEENEVNIKQNKDLTKCLVIVETKVKGLKYEVAVERESKEALQAELDRLTEEHVAETERIIWECQDQVANTIKEQLRVLERKRQSRMF</sequence>
<comment type="caution">
    <text evidence="2">The sequence shown here is derived from an EMBL/GenBank/DDBJ whole genome shotgun (WGS) entry which is preliminary data.</text>
</comment>
<evidence type="ECO:0000313" key="2">
    <source>
        <dbReference type="EMBL" id="KAH1122601.1"/>
    </source>
</evidence>
<name>A0A9D4AJK4_9ROSI</name>
<reference evidence="2 3" key="1">
    <citation type="journal article" date="2021" name="Plant Biotechnol. J.">
        <title>Multi-omics assisted identification of the key and species-specific regulatory components of drought-tolerant mechanisms in Gossypium stocksii.</title>
        <authorList>
            <person name="Yu D."/>
            <person name="Ke L."/>
            <person name="Zhang D."/>
            <person name="Wu Y."/>
            <person name="Sun Y."/>
            <person name="Mei J."/>
            <person name="Sun J."/>
            <person name="Sun Y."/>
        </authorList>
    </citation>
    <scope>NUCLEOTIDE SEQUENCE [LARGE SCALE GENOMIC DNA]</scope>
    <source>
        <strain evidence="3">cv. E1</strain>
        <tissue evidence="2">Leaf</tissue>
    </source>
</reference>
<dbReference type="Proteomes" id="UP000828251">
    <property type="component" value="Unassembled WGS sequence"/>
</dbReference>
<gene>
    <name evidence="2" type="ORF">J1N35_005761</name>
</gene>